<dbReference type="OrthoDB" id="8888710at2"/>
<dbReference type="InterPro" id="IPR010836">
    <property type="entry name" value="SapC"/>
</dbReference>
<dbReference type="EMBL" id="SMYL01000003">
    <property type="protein sequence ID" value="TDK66500.1"/>
    <property type="molecule type" value="Genomic_DNA"/>
</dbReference>
<dbReference type="Proteomes" id="UP000294829">
    <property type="component" value="Unassembled WGS sequence"/>
</dbReference>
<dbReference type="Pfam" id="PF07277">
    <property type="entry name" value="SapC"/>
    <property type="match status" value="1"/>
</dbReference>
<reference evidence="1 2" key="1">
    <citation type="submission" date="2019-03" db="EMBL/GenBank/DDBJ databases">
        <title>Sapientia aquatica gen. nov., sp. nov., isolated from a crater lake.</title>
        <authorList>
            <person name="Felfoldi T."/>
            <person name="Szabo A."/>
            <person name="Toth E."/>
            <person name="Schumann P."/>
            <person name="Keki Z."/>
            <person name="Marialigeti K."/>
            <person name="Mathe I."/>
        </authorList>
    </citation>
    <scope>NUCLEOTIDE SEQUENCE [LARGE SCALE GENOMIC DNA]</scope>
    <source>
        <strain evidence="1 2">SA-152</strain>
    </source>
</reference>
<dbReference type="AlphaFoldDB" id="A0A4V3AUW4"/>
<evidence type="ECO:0000313" key="1">
    <source>
        <dbReference type="EMBL" id="TDK66500.1"/>
    </source>
</evidence>
<sequence length="237" mass="26647">MPQATLLNNIDHKNLRIITKHGADYGDNVGFTNTFPAEFQNLQAHYPIVFRELDENNFDAIAILGLTPDENLFLGAHGWDASYIPVMIQRQPFLIGQSDDQLMVHFFSDSPKVSKSADEGEPVFLEHGGPTPYLENINSLLSAIHQGMNDLQTFIKTLREHDLLESFVVDIELNDGSKSRLDGFYTIKLSALQNLSASTLETMNRSGHLQSIYMVIASMSNFGSLVYRKNRRNAERA</sequence>
<proteinExistence type="predicted"/>
<keyword evidence="2" id="KW-1185">Reference proteome</keyword>
<accession>A0A4V3AUW4</accession>
<protein>
    <submittedName>
        <fullName evidence="1">Peptidase</fullName>
    </submittedName>
</protein>
<comment type="caution">
    <text evidence="1">The sequence shown here is derived from an EMBL/GenBank/DDBJ whole genome shotgun (WGS) entry which is preliminary data.</text>
</comment>
<dbReference type="RefSeq" id="WP_133327445.1">
    <property type="nucleotide sequence ID" value="NZ_SMYL01000003.1"/>
</dbReference>
<evidence type="ECO:0000313" key="2">
    <source>
        <dbReference type="Proteomes" id="UP000294829"/>
    </source>
</evidence>
<organism evidence="1 2">
    <name type="scientific">Sapientia aquatica</name>
    <dbReference type="NCBI Taxonomy" id="1549640"/>
    <lineage>
        <taxon>Bacteria</taxon>
        <taxon>Pseudomonadati</taxon>
        <taxon>Pseudomonadota</taxon>
        <taxon>Betaproteobacteria</taxon>
        <taxon>Burkholderiales</taxon>
        <taxon>Oxalobacteraceae</taxon>
        <taxon>Sapientia</taxon>
    </lineage>
</organism>
<gene>
    <name evidence="1" type="ORF">E2I14_08520</name>
</gene>
<name>A0A4V3AUW4_9BURK</name>